<evidence type="ECO:0000313" key="4">
    <source>
        <dbReference type="Proteomes" id="UP000325313"/>
    </source>
</evidence>
<proteinExistence type="predicted"/>
<evidence type="ECO:0000313" key="3">
    <source>
        <dbReference type="Proteomes" id="UP000324748"/>
    </source>
</evidence>
<organism evidence="1 3">
    <name type="scientific">Puccinia graminis f. sp. tritici</name>
    <dbReference type="NCBI Taxonomy" id="56615"/>
    <lineage>
        <taxon>Eukaryota</taxon>
        <taxon>Fungi</taxon>
        <taxon>Dikarya</taxon>
        <taxon>Basidiomycota</taxon>
        <taxon>Pucciniomycotina</taxon>
        <taxon>Pucciniomycetes</taxon>
        <taxon>Pucciniales</taxon>
        <taxon>Pucciniaceae</taxon>
        <taxon>Puccinia</taxon>
    </lineage>
</organism>
<keyword evidence="3" id="KW-1185">Reference proteome</keyword>
<evidence type="ECO:0000313" key="2">
    <source>
        <dbReference type="EMBL" id="KAA1091733.1"/>
    </source>
</evidence>
<dbReference type="Proteomes" id="UP000324748">
    <property type="component" value="Unassembled WGS sequence"/>
</dbReference>
<accession>A0A5B0LW37</accession>
<protein>
    <submittedName>
        <fullName evidence="1">Uncharacterized protein</fullName>
    </submittedName>
</protein>
<evidence type="ECO:0000313" key="1">
    <source>
        <dbReference type="EMBL" id="KAA1067918.1"/>
    </source>
</evidence>
<comment type="caution">
    <text evidence="1">The sequence shown here is derived from an EMBL/GenBank/DDBJ whole genome shotgun (WGS) entry which is preliminary data.</text>
</comment>
<name>A0A5B0LW37_PUCGR</name>
<dbReference type="EMBL" id="VDEP01000383">
    <property type="protein sequence ID" value="KAA1091733.1"/>
    <property type="molecule type" value="Genomic_DNA"/>
</dbReference>
<sequence length="205" mass="23246">MGSLGMIEWDVTYGLPRLLVPKSLILHILILEIDSIHVISKPRMHASQYEDSRKPSIICRRYPSHRYPGALSPVSTVDLAVQRYLSSQVIWLPSDLCARVALISDHSNQTPPAIDPPFSRIHSFLSKRPYANLSLRHSISERSKSSSALLSRRVELSWPAWRTGRREGSQASFWHIKIQCLQPFLPFSSSPETPTNSHSPHLFES</sequence>
<dbReference type="Proteomes" id="UP000325313">
    <property type="component" value="Unassembled WGS sequence"/>
</dbReference>
<reference evidence="3 4" key="1">
    <citation type="submission" date="2019-05" db="EMBL/GenBank/DDBJ databases">
        <title>Emergence of the Ug99 lineage of the wheat stem rust pathogen through somatic hybridization.</title>
        <authorList>
            <person name="Li F."/>
            <person name="Upadhyaya N.M."/>
            <person name="Sperschneider J."/>
            <person name="Matny O."/>
            <person name="Nguyen-Phuc H."/>
            <person name="Mago R."/>
            <person name="Raley C."/>
            <person name="Miller M.E."/>
            <person name="Silverstein K.A.T."/>
            <person name="Henningsen E."/>
            <person name="Hirsch C.D."/>
            <person name="Visser B."/>
            <person name="Pretorius Z.A."/>
            <person name="Steffenson B.J."/>
            <person name="Schwessinger B."/>
            <person name="Dodds P.N."/>
            <person name="Figueroa M."/>
        </authorList>
    </citation>
    <scope>NUCLEOTIDE SEQUENCE [LARGE SCALE GENOMIC DNA]</scope>
    <source>
        <strain evidence="1">21-0</strain>
        <strain evidence="2 4">Ug99</strain>
    </source>
</reference>
<dbReference type="EMBL" id="VSWC01000184">
    <property type="protein sequence ID" value="KAA1067918.1"/>
    <property type="molecule type" value="Genomic_DNA"/>
</dbReference>
<gene>
    <name evidence="1" type="ORF">PGT21_021535</name>
    <name evidence="2" type="ORF">PGTUg99_007064</name>
</gene>
<dbReference type="AlphaFoldDB" id="A0A5B0LW37"/>